<dbReference type="PROSITE" id="PS50110">
    <property type="entry name" value="RESPONSE_REGULATORY"/>
    <property type="match status" value="1"/>
</dbReference>
<feature type="domain" description="Response regulatory" evidence="2">
    <location>
        <begin position="8"/>
        <end position="136"/>
    </location>
</feature>
<dbReference type="InterPro" id="IPR011006">
    <property type="entry name" value="CheY-like_superfamily"/>
</dbReference>
<dbReference type="GO" id="GO:0071111">
    <property type="term" value="F:cyclic-guanylate-specific phosphodiesterase activity"/>
    <property type="evidence" value="ECO:0007669"/>
    <property type="project" value="InterPro"/>
</dbReference>
<evidence type="ECO:0000313" key="4">
    <source>
        <dbReference type="EMBL" id="MYN08071.1"/>
    </source>
</evidence>
<dbReference type="Proteomes" id="UP000450676">
    <property type="component" value="Unassembled WGS sequence"/>
</dbReference>
<dbReference type="RefSeq" id="WP_161072409.1">
    <property type="nucleotide sequence ID" value="NZ_WWCU01000011.1"/>
</dbReference>
<dbReference type="Pfam" id="PF00563">
    <property type="entry name" value="EAL"/>
    <property type="match status" value="1"/>
</dbReference>
<dbReference type="PANTHER" id="PTHR33121">
    <property type="entry name" value="CYCLIC DI-GMP PHOSPHODIESTERASE PDEF"/>
    <property type="match status" value="1"/>
</dbReference>
<dbReference type="SMART" id="SM00052">
    <property type="entry name" value="EAL"/>
    <property type="match status" value="1"/>
</dbReference>
<feature type="domain" description="EAL" evidence="3">
    <location>
        <begin position="149"/>
        <end position="403"/>
    </location>
</feature>
<dbReference type="CDD" id="cd01948">
    <property type="entry name" value="EAL"/>
    <property type="match status" value="1"/>
</dbReference>
<evidence type="ECO:0000259" key="3">
    <source>
        <dbReference type="PROSITE" id="PS50883"/>
    </source>
</evidence>
<protein>
    <submittedName>
        <fullName evidence="4">EAL domain-containing protein</fullName>
    </submittedName>
</protein>
<dbReference type="PROSITE" id="PS50883">
    <property type="entry name" value="EAL"/>
    <property type="match status" value="1"/>
</dbReference>
<organism evidence="4 5">
    <name type="scientific">Pseudoduganella aquatica</name>
    <dbReference type="NCBI Taxonomy" id="2660641"/>
    <lineage>
        <taxon>Bacteria</taxon>
        <taxon>Pseudomonadati</taxon>
        <taxon>Pseudomonadota</taxon>
        <taxon>Betaproteobacteria</taxon>
        <taxon>Burkholderiales</taxon>
        <taxon>Oxalobacteraceae</taxon>
        <taxon>Telluria group</taxon>
        <taxon>Pseudoduganella</taxon>
    </lineage>
</organism>
<evidence type="ECO:0000313" key="5">
    <source>
        <dbReference type="Proteomes" id="UP000450676"/>
    </source>
</evidence>
<keyword evidence="1" id="KW-0597">Phosphoprotein</keyword>
<reference evidence="4 5" key="1">
    <citation type="submission" date="2019-12" db="EMBL/GenBank/DDBJ databases">
        <title>Novel species isolated from a subtropical stream in China.</title>
        <authorList>
            <person name="Lu H."/>
        </authorList>
    </citation>
    <scope>NUCLEOTIDE SEQUENCE [LARGE SCALE GENOMIC DNA]</scope>
    <source>
        <strain evidence="4 5">FT127W</strain>
    </source>
</reference>
<keyword evidence="5" id="KW-1185">Reference proteome</keyword>
<comment type="caution">
    <text evidence="4">The sequence shown here is derived from an EMBL/GenBank/DDBJ whole genome shotgun (WGS) entry which is preliminary data.</text>
</comment>
<accession>A0A7X4HB98</accession>
<dbReference type="AlphaFoldDB" id="A0A7X4HB98"/>
<dbReference type="InterPro" id="IPR001789">
    <property type="entry name" value="Sig_transdc_resp-reg_receiver"/>
</dbReference>
<dbReference type="Gene3D" id="3.20.20.450">
    <property type="entry name" value="EAL domain"/>
    <property type="match status" value="1"/>
</dbReference>
<dbReference type="Gene3D" id="3.40.50.2300">
    <property type="match status" value="1"/>
</dbReference>
<dbReference type="SUPFAM" id="SSF52172">
    <property type="entry name" value="CheY-like"/>
    <property type="match status" value="1"/>
</dbReference>
<name>A0A7X4HB98_9BURK</name>
<dbReference type="InterPro" id="IPR001633">
    <property type="entry name" value="EAL_dom"/>
</dbReference>
<dbReference type="SUPFAM" id="SSF141868">
    <property type="entry name" value="EAL domain-like"/>
    <property type="match status" value="1"/>
</dbReference>
<sequence>MKDWSTHTALVVEDSAVQRTHMVSMLRSLGFGLVLEAWNGEDALEVLDQHLRSSGRQGVQLVLTDLDMPRMDGIELIRHLNERKQTDSLIVMSARDPRLLEIVENMDADNTGLNLLGTLLKPVMMDDLNVLLRRVGQVRQSPAAVLERPDLRLEDLEQALAASQFVPVFQPKISMSSGLIKGLEALARWEHPEQGLLAPWHFISCIEGTPLMAGFTLSIVQQSLARLVEWQRIGLTSMKVSINLSADILAERGFIDKLDELVESYGISPELVIWEITETMVMNNLAQALANVARLRLKGYGLAMDDYGIGYSSIQQLSRCPFTELKIDRMFVDGASQRPNRRVILESAIEMGQRLGVTTVAEGVEKLSDWALLRELGCELAQGYLIARPMPAGEIASWIKGNRARLRKLSLPATALR</sequence>
<dbReference type="PANTHER" id="PTHR33121:SF79">
    <property type="entry name" value="CYCLIC DI-GMP PHOSPHODIESTERASE PDED-RELATED"/>
    <property type="match status" value="1"/>
</dbReference>
<evidence type="ECO:0000259" key="2">
    <source>
        <dbReference type="PROSITE" id="PS50110"/>
    </source>
</evidence>
<gene>
    <name evidence="4" type="ORF">GTP77_12085</name>
</gene>
<proteinExistence type="predicted"/>
<dbReference type="Pfam" id="PF00072">
    <property type="entry name" value="Response_reg"/>
    <property type="match status" value="1"/>
</dbReference>
<dbReference type="GO" id="GO:0000160">
    <property type="term" value="P:phosphorelay signal transduction system"/>
    <property type="evidence" value="ECO:0007669"/>
    <property type="project" value="InterPro"/>
</dbReference>
<dbReference type="SMART" id="SM00448">
    <property type="entry name" value="REC"/>
    <property type="match status" value="1"/>
</dbReference>
<dbReference type="InterPro" id="IPR050706">
    <property type="entry name" value="Cyclic-di-GMP_PDE-like"/>
</dbReference>
<dbReference type="EMBL" id="WWCU01000011">
    <property type="protein sequence ID" value="MYN08071.1"/>
    <property type="molecule type" value="Genomic_DNA"/>
</dbReference>
<evidence type="ECO:0000256" key="1">
    <source>
        <dbReference type="PROSITE-ProRule" id="PRU00169"/>
    </source>
</evidence>
<feature type="modified residue" description="4-aspartylphosphate" evidence="1">
    <location>
        <position position="65"/>
    </location>
</feature>
<dbReference type="InterPro" id="IPR035919">
    <property type="entry name" value="EAL_sf"/>
</dbReference>